<organism evidence="1 2">
    <name type="scientific">Paenibacillus polymyxa</name>
    <name type="common">Bacillus polymyxa</name>
    <dbReference type="NCBI Taxonomy" id="1406"/>
    <lineage>
        <taxon>Bacteria</taxon>
        <taxon>Bacillati</taxon>
        <taxon>Bacillota</taxon>
        <taxon>Bacilli</taxon>
        <taxon>Bacillales</taxon>
        <taxon>Paenibacillaceae</taxon>
        <taxon>Paenibacillus</taxon>
    </lineage>
</organism>
<name>A0A0F0G2Y9_PAEPO</name>
<dbReference type="EMBL" id="UGSC01000001">
    <property type="protein sequence ID" value="SUA69763.1"/>
    <property type="molecule type" value="Genomic_DNA"/>
</dbReference>
<proteinExistence type="predicted"/>
<gene>
    <name evidence="1" type="ORF">NCTC10343_02629</name>
</gene>
<protein>
    <submittedName>
        <fullName evidence="1">Uncharacterized protein</fullName>
    </submittedName>
</protein>
<reference evidence="1 2" key="1">
    <citation type="submission" date="2018-06" db="EMBL/GenBank/DDBJ databases">
        <authorList>
            <consortium name="Pathogen Informatics"/>
            <person name="Doyle S."/>
        </authorList>
    </citation>
    <scope>NUCLEOTIDE SEQUENCE [LARGE SCALE GENOMIC DNA]</scope>
    <source>
        <strain evidence="1 2">NCTC10343</strain>
    </source>
</reference>
<evidence type="ECO:0000313" key="2">
    <source>
        <dbReference type="Proteomes" id="UP000254400"/>
    </source>
</evidence>
<accession>A0A0F0G2Y9</accession>
<evidence type="ECO:0000313" key="1">
    <source>
        <dbReference type="EMBL" id="SUA69763.1"/>
    </source>
</evidence>
<dbReference type="Proteomes" id="UP000254400">
    <property type="component" value="Unassembled WGS sequence"/>
</dbReference>
<dbReference type="AlphaFoldDB" id="A0A0F0G2Y9"/>
<sequence length="77" mass="9317">MYSPVRKIENEMGRNRFYVFSKRLGREVRLYNSLQYDHWVLTETDLSVLDYCERPHKITVSVAGKVDYQTSYSREYK</sequence>